<dbReference type="OrthoDB" id="406631at2759"/>
<accession>A0A388L3P4</accession>
<evidence type="ECO:0000313" key="5">
    <source>
        <dbReference type="Proteomes" id="UP000265515"/>
    </source>
</evidence>
<dbReference type="Gene3D" id="3.20.20.80">
    <property type="entry name" value="Glycosidases"/>
    <property type="match status" value="1"/>
</dbReference>
<feature type="region of interest" description="Disordered" evidence="1">
    <location>
        <begin position="29"/>
        <end position="130"/>
    </location>
</feature>
<dbReference type="Gene3D" id="3.90.550.10">
    <property type="entry name" value="Spore Coat Polysaccharide Biosynthesis Protein SpsA, Chain A"/>
    <property type="match status" value="1"/>
</dbReference>
<dbReference type="Gramene" id="GBG76868">
    <property type="protein sequence ID" value="GBG76868"/>
    <property type="gene ID" value="CBR_g23083"/>
</dbReference>
<feature type="transmembrane region" description="Helical" evidence="2">
    <location>
        <begin position="555"/>
        <end position="579"/>
    </location>
</feature>
<name>A0A388L3P4_CHABU</name>
<feature type="region of interest" description="Disordered" evidence="1">
    <location>
        <begin position="149"/>
        <end position="218"/>
    </location>
</feature>
<evidence type="ECO:0000256" key="1">
    <source>
        <dbReference type="SAM" id="MobiDB-lite"/>
    </source>
</evidence>
<dbReference type="SUPFAM" id="SSF51445">
    <property type="entry name" value="(Trans)glycosidases"/>
    <property type="match status" value="1"/>
</dbReference>
<dbReference type="Proteomes" id="UP000265515">
    <property type="component" value="Unassembled WGS sequence"/>
</dbReference>
<dbReference type="EMBL" id="BFEA01000255">
    <property type="protein sequence ID" value="GBG76868.1"/>
    <property type="molecule type" value="Genomic_DNA"/>
</dbReference>
<feature type="compositionally biased region" description="Basic and acidic residues" evidence="1">
    <location>
        <begin position="153"/>
        <end position="164"/>
    </location>
</feature>
<dbReference type="InterPro" id="IPR017853">
    <property type="entry name" value="GH"/>
</dbReference>
<sequence>MASSFSITGNGIVLPFSTSSSLSIRTITDEESQDWGQRLATANSKQRDEPGTVKKEIEEDDELEGEEEEEVEAEEEEGSAVYNTANTISDDVLKFPEKRREEEEGVEEENKKDVKIHEDEKEQEKEEVVEAAAAAAKEVVWMRRLAGRGQPMAEERSLRRDRNGNRFSGILSSSSPPTPGPRPGPGPGPGPSPGPDSVPLSTGTAGLGSISLPSSPSAGSSPIFLGIGDRKDRFVYNSSAVFLNGANHAYYQHGNDFGNGRGNVTFPAMAKVLKMNVTKLESYIENVLKPVVMSLKDEPGIAAWEIINNPEQLLKITDDPSDQQCLYTSRLVRGGELSDDDDDGNDIPVDGYVQNSFKMKRILRFINWQADAIHTTDPKALVTVAAYSERSIGNNSVDYQNFYSDTCLKRHGNKSQGVLDFYSVNAFTRKGNSSRLNGIIGPISISADEFDLDRPLLIAATSSWGTGLSIGEIYKRANESNYVGVLGWQADCHCVYADCDGIETIAAGVTLLSLTRNESEQETVGTYRSLCQSGEGGPWYDLKAFDWIAVGVSSLYYFCLMMLIILGYHKLFEAFMFLLTKRKAPRPGSLTDLPYGFPFVTVQLPIFNEQCVVARMIAASCKLDWPPDRFEVHILDDSTDDTTKIAMEEAKKWREKGVDCRVILRSNRTGYKAGALAYATERHALGDFIAIFDADFVPPEVLSFPSSTQDTVMLFLSV</sequence>
<feature type="compositionally biased region" description="Basic and acidic residues" evidence="1">
    <location>
        <begin position="45"/>
        <end position="57"/>
    </location>
</feature>
<feature type="compositionally biased region" description="Basic and acidic residues" evidence="1">
    <location>
        <begin position="91"/>
        <end position="128"/>
    </location>
</feature>
<feature type="compositionally biased region" description="Pro residues" evidence="1">
    <location>
        <begin position="176"/>
        <end position="196"/>
    </location>
</feature>
<dbReference type="PANTHER" id="PTHR37398:SF3">
    <property type="entry name" value="GLYCOSIDE HYDROLASE FAMILY 5 DOMAIN-CONTAINING PROTEIN"/>
    <property type="match status" value="1"/>
</dbReference>
<dbReference type="InterPro" id="IPR001173">
    <property type="entry name" value="Glyco_trans_2-like"/>
</dbReference>
<evidence type="ECO:0000259" key="3">
    <source>
        <dbReference type="Pfam" id="PF00535"/>
    </source>
</evidence>
<keyword evidence="5" id="KW-1185">Reference proteome</keyword>
<feature type="domain" description="Glycosyltransferase 2-like" evidence="3">
    <location>
        <begin position="602"/>
        <end position="699"/>
    </location>
</feature>
<organism evidence="4 5">
    <name type="scientific">Chara braunii</name>
    <name type="common">Braun's stonewort</name>
    <dbReference type="NCBI Taxonomy" id="69332"/>
    <lineage>
        <taxon>Eukaryota</taxon>
        <taxon>Viridiplantae</taxon>
        <taxon>Streptophyta</taxon>
        <taxon>Charophyceae</taxon>
        <taxon>Charales</taxon>
        <taxon>Characeae</taxon>
        <taxon>Chara</taxon>
    </lineage>
</organism>
<proteinExistence type="predicted"/>
<dbReference type="Pfam" id="PF00535">
    <property type="entry name" value="Glycos_transf_2"/>
    <property type="match status" value="1"/>
</dbReference>
<protein>
    <recommendedName>
        <fullName evidence="3">Glycosyltransferase 2-like domain-containing protein</fullName>
    </recommendedName>
</protein>
<feature type="compositionally biased region" description="Low complexity" evidence="1">
    <location>
        <begin position="207"/>
        <end position="218"/>
    </location>
</feature>
<dbReference type="InterPro" id="IPR029044">
    <property type="entry name" value="Nucleotide-diphossugar_trans"/>
</dbReference>
<keyword evidence="2" id="KW-0812">Transmembrane</keyword>
<keyword evidence="2" id="KW-0472">Membrane</keyword>
<evidence type="ECO:0000313" key="4">
    <source>
        <dbReference type="EMBL" id="GBG76868.1"/>
    </source>
</evidence>
<comment type="caution">
    <text evidence="4">The sequence shown here is derived from an EMBL/GenBank/DDBJ whole genome shotgun (WGS) entry which is preliminary data.</text>
</comment>
<dbReference type="AlphaFoldDB" id="A0A388L3P4"/>
<reference evidence="4 5" key="1">
    <citation type="journal article" date="2018" name="Cell">
        <title>The Chara Genome: Secondary Complexity and Implications for Plant Terrestrialization.</title>
        <authorList>
            <person name="Nishiyama T."/>
            <person name="Sakayama H."/>
            <person name="Vries J.D."/>
            <person name="Buschmann H."/>
            <person name="Saint-Marcoux D."/>
            <person name="Ullrich K.K."/>
            <person name="Haas F.B."/>
            <person name="Vanderstraeten L."/>
            <person name="Becker D."/>
            <person name="Lang D."/>
            <person name="Vosolsobe S."/>
            <person name="Rombauts S."/>
            <person name="Wilhelmsson P.K.I."/>
            <person name="Janitza P."/>
            <person name="Kern R."/>
            <person name="Heyl A."/>
            <person name="Rumpler F."/>
            <person name="Villalobos L.I.A.C."/>
            <person name="Clay J.M."/>
            <person name="Skokan R."/>
            <person name="Toyoda A."/>
            <person name="Suzuki Y."/>
            <person name="Kagoshima H."/>
            <person name="Schijlen E."/>
            <person name="Tajeshwar N."/>
            <person name="Catarino B."/>
            <person name="Hetherington A.J."/>
            <person name="Saltykova A."/>
            <person name="Bonnot C."/>
            <person name="Breuninger H."/>
            <person name="Symeonidi A."/>
            <person name="Radhakrishnan G.V."/>
            <person name="Van Nieuwerburgh F."/>
            <person name="Deforce D."/>
            <person name="Chang C."/>
            <person name="Karol K.G."/>
            <person name="Hedrich R."/>
            <person name="Ulvskov P."/>
            <person name="Glockner G."/>
            <person name="Delwiche C.F."/>
            <person name="Petrasek J."/>
            <person name="Van de Peer Y."/>
            <person name="Friml J."/>
            <person name="Beilby M."/>
            <person name="Dolan L."/>
            <person name="Kohara Y."/>
            <person name="Sugano S."/>
            <person name="Fujiyama A."/>
            <person name="Delaux P.-M."/>
            <person name="Quint M."/>
            <person name="TheiBen G."/>
            <person name="Hagemann M."/>
            <person name="Harholt J."/>
            <person name="Dunand C."/>
            <person name="Zachgo S."/>
            <person name="Langdale J."/>
            <person name="Maumus F."/>
            <person name="Straeten D.V.D."/>
            <person name="Gould S.B."/>
            <person name="Rensing S.A."/>
        </authorList>
    </citation>
    <scope>NUCLEOTIDE SEQUENCE [LARGE SCALE GENOMIC DNA]</scope>
    <source>
        <strain evidence="4 5">S276</strain>
    </source>
</reference>
<dbReference type="SUPFAM" id="SSF53448">
    <property type="entry name" value="Nucleotide-diphospho-sugar transferases"/>
    <property type="match status" value="1"/>
</dbReference>
<dbReference type="PANTHER" id="PTHR37398">
    <property type="entry name" value="ENDO-BETA-1,4-MANNANASE"/>
    <property type="match status" value="1"/>
</dbReference>
<feature type="compositionally biased region" description="Acidic residues" evidence="1">
    <location>
        <begin position="58"/>
        <end position="78"/>
    </location>
</feature>
<keyword evidence="2" id="KW-1133">Transmembrane helix</keyword>
<gene>
    <name evidence="4" type="ORF">CBR_g23083</name>
</gene>
<evidence type="ECO:0000256" key="2">
    <source>
        <dbReference type="SAM" id="Phobius"/>
    </source>
</evidence>